<evidence type="ECO:0000313" key="4">
    <source>
        <dbReference type="Proteomes" id="UP000060043"/>
    </source>
</evidence>
<sequence>MTAHEKHKEHAPKEVRFYVITISTSRYEKFIKRETIVDESGDAIKESIISEGYKVVGYTLIPDNKIKILRAFSEALDNPDVDVIISTGGTGYSTTDVTVETIRKIFDREIEGYGDVFRMVSYNDPKVRSASYLSKSTAGIIGDKVVFLLPGSPDAVKLAMKELILPEIGHLLYLVRGK</sequence>
<dbReference type="GO" id="GO:0006777">
    <property type="term" value="P:Mo-molybdopterin cofactor biosynthetic process"/>
    <property type="evidence" value="ECO:0007669"/>
    <property type="project" value="InterPro"/>
</dbReference>
<organism evidence="2 5">
    <name type="scientific">Sulfolobus acidocaldarius</name>
    <dbReference type="NCBI Taxonomy" id="2285"/>
    <lineage>
        <taxon>Archaea</taxon>
        <taxon>Thermoproteota</taxon>
        <taxon>Thermoprotei</taxon>
        <taxon>Sulfolobales</taxon>
        <taxon>Sulfolobaceae</taxon>
        <taxon>Sulfolobus</taxon>
    </lineage>
</organism>
<dbReference type="GeneID" id="14550749"/>
<dbReference type="OMA" id="TGWDGIL"/>
<dbReference type="GO" id="GO:0005829">
    <property type="term" value="C:cytosol"/>
    <property type="evidence" value="ECO:0007669"/>
    <property type="project" value="TreeGrafter"/>
</dbReference>
<dbReference type="RefSeq" id="WP_011277141.1">
    <property type="nucleotide sequence ID" value="NZ_BHWZ01000001.1"/>
</dbReference>
<dbReference type="SMART" id="SM00852">
    <property type="entry name" value="MoCF_biosynth"/>
    <property type="match status" value="1"/>
</dbReference>
<dbReference type="OrthoDB" id="205337at2157"/>
<dbReference type="PIRSF" id="PIRSF006443">
    <property type="entry name" value="MoaB"/>
    <property type="match status" value="1"/>
</dbReference>
<dbReference type="CDD" id="cd00886">
    <property type="entry name" value="MogA_MoaB"/>
    <property type="match status" value="1"/>
</dbReference>
<dbReference type="EMBL" id="CP013694">
    <property type="protein sequence ID" value="ALU29396.1"/>
    <property type="molecule type" value="Genomic_DNA"/>
</dbReference>
<dbReference type="FunFam" id="3.40.980.10:FF:000006">
    <property type="entry name" value="Molybdenum cofactor biosynthesis protein B"/>
    <property type="match status" value="1"/>
</dbReference>
<dbReference type="Proteomes" id="UP000065473">
    <property type="component" value="Chromosome"/>
</dbReference>
<dbReference type="EMBL" id="CP013695">
    <property type="protein sequence ID" value="ALU32124.1"/>
    <property type="molecule type" value="Genomic_DNA"/>
</dbReference>
<dbReference type="SUPFAM" id="SSF53218">
    <property type="entry name" value="Molybdenum cofactor biosynthesis proteins"/>
    <property type="match status" value="1"/>
</dbReference>
<dbReference type="PaxDb" id="1435377-SUSAZ_01115"/>
<evidence type="ECO:0000313" key="2">
    <source>
        <dbReference type="EMBL" id="ALU29396.1"/>
    </source>
</evidence>
<gene>
    <name evidence="2" type="ORF">ATY89_05180</name>
    <name evidence="3" type="ORF">ATZ20_08200</name>
</gene>
<dbReference type="Proteomes" id="UP000060043">
    <property type="component" value="Chromosome"/>
</dbReference>
<dbReference type="Gene3D" id="3.40.980.10">
    <property type="entry name" value="MoaB/Mog-like domain"/>
    <property type="match status" value="1"/>
</dbReference>
<dbReference type="PANTHER" id="PTHR43232">
    <property type="entry name" value="MOLYBDENUM COFACTOR BIOSYNTHESIS PROTEIN B"/>
    <property type="match status" value="1"/>
</dbReference>
<reference evidence="4 5" key="1">
    <citation type="submission" date="2015-12" db="EMBL/GenBank/DDBJ databases">
        <title>A stable core within a dynamic pangenome in Sulfolobus acidocaldarius.</title>
        <authorList>
            <person name="Anderson R."/>
            <person name="Kouris A."/>
            <person name="Seward C."/>
            <person name="Campbell K."/>
            <person name="Whitaker R."/>
        </authorList>
    </citation>
    <scope>NUCLEOTIDE SEQUENCE [LARGE SCALE GENOMIC DNA]</scope>
    <source>
        <strain evidence="2 5">GG12-C01-09</strain>
        <strain evidence="3 4">NG05B_CO5_07</strain>
    </source>
</reference>
<accession>A0A0U2VWC3</accession>
<dbReference type="STRING" id="1435377.SUSAZ_01115"/>
<dbReference type="InterPro" id="IPR012245">
    <property type="entry name" value="MoaB"/>
</dbReference>
<dbReference type="NCBIfam" id="TIGR00177">
    <property type="entry name" value="molyb_syn"/>
    <property type="match status" value="1"/>
</dbReference>
<dbReference type="Pfam" id="PF00994">
    <property type="entry name" value="MoCF_biosynth"/>
    <property type="match status" value="1"/>
</dbReference>
<dbReference type="PANTHER" id="PTHR43232:SF2">
    <property type="entry name" value="MOLYBDENUM COFACTOR BIOSYNTHESIS PROTEIN B"/>
    <property type="match status" value="1"/>
</dbReference>
<evidence type="ECO:0000313" key="3">
    <source>
        <dbReference type="EMBL" id="ALU32124.1"/>
    </source>
</evidence>
<protein>
    <submittedName>
        <fullName evidence="2">Molybdenum cofactor biosynthesis protein MoaB</fullName>
    </submittedName>
</protein>
<evidence type="ECO:0000313" key="5">
    <source>
        <dbReference type="Proteomes" id="UP000065473"/>
    </source>
</evidence>
<evidence type="ECO:0000259" key="1">
    <source>
        <dbReference type="SMART" id="SM00852"/>
    </source>
</evidence>
<dbReference type="InterPro" id="IPR001453">
    <property type="entry name" value="MoaB/Mog_dom"/>
</dbReference>
<dbReference type="InterPro" id="IPR036425">
    <property type="entry name" value="MoaB/Mog-like_dom_sf"/>
</dbReference>
<dbReference type="AlphaFoldDB" id="A0A0U2VWC3"/>
<feature type="domain" description="MoaB/Mog" evidence="1">
    <location>
        <begin position="18"/>
        <end position="171"/>
    </location>
</feature>
<proteinExistence type="predicted"/>
<name>A0A0U2VWC3_9CREN</name>